<dbReference type="GO" id="GO:0004177">
    <property type="term" value="F:aminopeptidase activity"/>
    <property type="evidence" value="ECO:0007669"/>
    <property type="project" value="UniProtKB-KW"/>
</dbReference>
<keyword evidence="3" id="KW-0031">Aminopeptidase</keyword>
<evidence type="ECO:0000313" key="3">
    <source>
        <dbReference type="EMBL" id="CDQ22097.1"/>
    </source>
</evidence>
<evidence type="ECO:0000259" key="1">
    <source>
        <dbReference type="Pfam" id="PF00557"/>
    </source>
</evidence>
<organism evidence="3 4">
    <name type="scientific">Halobacillus karajensis</name>
    <dbReference type="NCBI Taxonomy" id="195088"/>
    <lineage>
        <taxon>Bacteria</taxon>
        <taxon>Bacillati</taxon>
        <taxon>Bacillota</taxon>
        <taxon>Bacilli</taxon>
        <taxon>Bacillales</taxon>
        <taxon>Bacillaceae</taxon>
        <taxon>Halobacillus</taxon>
    </lineage>
</organism>
<accession>A0A024P397</accession>
<keyword evidence="3" id="KW-0645">Protease</keyword>
<dbReference type="Gene3D" id="3.90.230.10">
    <property type="entry name" value="Creatinase/methionine aminopeptidase superfamily"/>
    <property type="match status" value="1"/>
</dbReference>
<protein>
    <submittedName>
        <fullName evidence="3">Xaa-Pro aminopeptidase</fullName>
    </submittedName>
</protein>
<reference evidence="3 4" key="2">
    <citation type="submission" date="2014-05" db="EMBL/GenBank/DDBJ databases">
        <title>Draft genome sequence of Halobacillus karajensis HK-03.</title>
        <authorList>
            <person name="Khelaifia S."/>
            <person name="Croce O."/>
            <person name="Lagier J.C."/>
            <person name="Raoult D."/>
        </authorList>
    </citation>
    <scope>NUCLEOTIDE SEQUENCE [LARGE SCALE GENOMIC DNA]</scope>
    <source>
        <strain evidence="3 4">HD-03</strain>
    </source>
</reference>
<dbReference type="Gene3D" id="3.40.350.10">
    <property type="entry name" value="Creatinase/prolidase N-terminal domain"/>
    <property type="match status" value="1"/>
</dbReference>
<sequence length="391" mass="44070">MLPFTISEYQERVKKVKISMEEQGVEVLLITDPSNMNYVSGYDAMSYYTPQGVIIATKLEEPICIVRFQDLFCATTTTWMSHENIIAYPDKFLWEPKVLDVMDFIGDLLKEKGLHNKRIGLEFSAYFFTAHSLKSLERCIPDSTFIDATSLVNWVRTRKSPKEIEYMQIASRISEKSMYNAIEKIGVGVRESHVAAGILKDLIEGTGVYGGEYPSIAPITPAGERTAGAHFSWTTEGKYSDGQLVYMELSGSYKRYHAPFTRTVFIGKPLAQVTETTKIVIEGLEVALSTIKPGVTCEEVEKAWQTTINKYGLNKESRMGYTVGLSYPPVWTENTAYFKPGEKTVLEPNMTFHMMPGMWLDGYGVAITETLRVTESGSETITKFPKELFVK</sequence>
<dbReference type="Pfam" id="PF01321">
    <property type="entry name" value="Creatinase_N"/>
    <property type="match status" value="1"/>
</dbReference>
<keyword evidence="3" id="KW-0378">Hydrolase</keyword>
<dbReference type="RefSeq" id="WP_035505149.1">
    <property type="nucleotide sequence ID" value="NZ_CCDH010000002.1"/>
</dbReference>
<dbReference type="OrthoDB" id="9806388at2"/>
<feature type="domain" description="Creatinase N-terminal" evidence="2">
    <location>
        <begin position="12"/>
        <end position="156"/>
    </location>
</feature>
<keyword evidence="4" id="KW-1185">Reference proteome</keyword>
<dbReference type="InterPro" id="IPR000994">
    <property type="entry name" value="Pept_M24"/>
</dbReference>
<dbReference type="SUPFAM" id="SSF53092">
    <property type="entry name" value="Creatinase/prolidase N-terminal domain"/>
    <property type="match status" value="1"/>
</dbReference>
<evidence type="ECO:0000259" key="2">
    <source>
        <dbReference type="Pfam" id="PF01321"/>
    </source>
</evidence>
<proteinExistence type="predicted"/>
<evidence type="ECO:0000313" key="4">
    <source>
        <dbReference type="Proteomes" id="UP000028868"/>
    </source>
</evidence>
<feature type="domain" description="Peptidase M24" evidence="1">
    <location>
        <begin position="165"/>
        <end position="375"/>
    </location>
</feature>
<dbReference type="PANTHER" id="PTHR46112">
    <property type="entry name" value="AMINOPEPTIDASE"/>
    <property type="match status" value="1"/>
</dbReference>
<gene>
    <name evidence="3" type="primary">pepP</name>
    <name evidence="3" type="ORF">BN983_00297</name>
</gene>
<dbReference type="PANTHER" id="PTHR46112:SF2">
    <property type="entry name" value="XAA-PRO AMINOPEPTIDASE P-RELATED"/>
    <property type="match status" value="1"/>
</dbReference>
<name>A0A024P397_9BACI</name>
<comment type="caution">
    <text evidence="3">The sequence shown here is derived from an EMBL/GenBank/DDBJ whole genome shotgun (WGS) entry which is preliminary data.</text>
</comment>
<reference evidence="4" key="1">
    <citation type="submission" date="2014-03" db="EMBL/GenBank/DDBJ databases">
        <authorList>
            <person name="Urmite Genomes U."/>
        </authorList>
    </citation>
    <scope>NUCLEOTIDE SEQUENCE [LARGE SCALE GENOMIC DNA]</scope>
    <source>
        <strain evidence="4">HD-03</strain>
    </source>
</reference>
<dbReference type="InterPro" id="IPR036005">
    <property type="entry name" value="Creatinase/aminopeptidase-like"/>
</dbReference>
<dbReference type="AlphaFoldDB" id="A0A024P397"/>
<dbReference type="InterPro" id="IPR000587">
    <property type="entry name" value="Creatinase_N"/>
</dbReference>
<dbReference type="Pfam" id="PF00557">
    <property type="entry name" value="Peptidase_M24"/>
    <property type="match status" value="1"/>
</dbReference>
<dbReference type="InterPro" id="IPR050659">
    <property type="entry name" value="Peptidase_M24B"/>
</dbReference>
<dbReference type="InterPro" id="IPR029149">
    <property type="entry name" value="Creatin/AminoP/Spt16_N"/>
</dbReference>
<dbReference type="Proteomes" id="UP000028868">
    <property type="component" value="Unassembled WGS sequence"/>
</dbReference>
<dbReference type="EMBL" id="CCDI010000001">
    <property type="protein sequence ID" value="CDQ22097.1"/>
    <property type="molecule type" value="Genomic_DNA"/>
</dbReference>
<dbReference type="CDD" id="cd01066">
    <property type="entry name" value="APP_MetAP"/>
    <property type="match status" value="1"/>
</dbReference>
<dbReference type="SUPFAM" id="SSF55920">
    <property type="entry name" value="Creatinase/aminopeptidase"/>
    <property type="match status" value="1"/>
</dbReference>